<protein>
    <recommendedName>
        <fullName evidence="2">glutamine synthetase</fullName>
        <ecNumber evidence="2">6.3.1.2</ecNumber>
    </recommendedName>
</protein>
<organism evidence="6 7">
    <name type="scientific">Clostridium moutaii</name>
    <dbReference type="NCBI Taxonomy" id="3240932"/>
    <lineage>
        <taxon>Bacteria</taxon>
        <taxon>Bacillati</taxon>
        <taxon>Bacillota</taxon>
        <taxon>Clostridia</taxon>
        <taxon>Eubacteriales</taxon>
        <taxon>Clostridiaceae</taxon>
        <taxon>Clostridium</taxon>
    </lineage>
</organism>
<dbReference type="EMBL" id="JBGEWD010000008">
    <property type="protein sequence ID" value="MEY8000546.1"/>
    <property type="molecule type" value="Genomic_DNA"/>
</dbReference>
<evidence type="ECO:0000256" key="3">
    <source>
        <dbReference type="PROSITE-ProRule" id="PRU01331"/>
    </source>
</evidence>
<reference evidence="6 7" key="1">
    <citation type="submission" date="2024-08" db="EMBL/GenBank/DDBJ databases">
        <title>Clostridium lapicellarii sp. nov., and Clostridium renhuaiense sp. nov., two species isolated from the mud in a fermentation cellar used for producing sauce-flavour Chinese liquors.</title>
        <authorList>
            <person name="Yang F."/>
            <person name="Wang H."/>
            <person name="Chen L.Q."/>
            <person name="Zhou N."/>
            <person name="Lu J.J."/>
            <person name="Pu X.X."/>
            <person name="Wan B."/>
            <person name="Wang L."/>
            <person name="Liu S.J."/>
        </authorList>
    </citation>
    <scope>NUCLEOTIDE SEQUENCE [LARGE SCALE GENOMIC DNA]</scope>
    <source>
        <strain evidence="6 7">MT-5</strain>
    </source>
</reference>
<comment type="similarity">
    <text evidence="1 3 4">Belongs to the glutamine synthetase family.</text>
</comment>
<dbReference type="PANTHER" id="PTHR43407:SF1">
    <property type="entry name" value="LENGSIN"/>
    <property type="match status" value="1"/>
</dbReference>
<dbReference type="PROSITE" id="PS51987">
    <property type="entry name" value="GS_CATALYTIC"/>
    <property type="match status" value="1"/>
</dbReference>
<dbReference type="InterPro" id="IPR014746">
    <property type="entry name" value="Gln_synth/guanido_kin_cat_dom"/>
</dbReference>
<evidence type="ECO:0000259" key="5">
    <source>
        <dbReference type="PROSITE" id="PS51987"/>
    </source>
</evidence>
<dbReference type="RefSeq" id="WP_369704463.1">
    <property type="nucleotide sequence ID" value="NZ_JBGEWD010000008.1"/>
</dbReference>
<dbReference type="EC" id="6.3.1.2" evidence="2"/>
<evidence type="ECO:0000313" key="6">
    <source>
        <dbReference type="EMBL" id="MEY8000546.1"/>
    </source>
</evidence>
<sequence>MFSRNSFAPINESWGYDNRTTAVRAFLNNGNGSRLEQRMGSADANPYLVIGASLAGGLYGLENELDLREDASTDAYQGNGRPLPKTLEHALNYLDKSKTAKKYFGEEFVKLILQIGRNEVRLYEEAVTDWEFNRYFEYS</sequence>
<comment type="caution">
    <text evidence="6">The sequence shown here is derived from an EMBL/GenBank/DDBJ whole genome shotgun (WGS) entry which is preliminary data.</text>
</comment>
<dbReference type="PANTHER" id="PTHR43407">
    <property type="entry name" value="GLUTAMINE SYNTHETASE"/>
    <property type="match status" value="1"/>
</dbReference>
<dbReference type="Gene3D" id="3.30.590.10">
    <property type="entry name" value="Glutamine synthetase/guanido kinase, catalytic domain"/>
    <property type="match status" value="1"/>
</dbReference>
<keyword evidence="7" id="KW-1185">Reference proteome</keyword>
<evidence type="ECO:0000256" key="1">
    <source>
        <dbReference type="ARBA" id="ARBA00009897"/>
    </source>
</evidence>
<gene>
    <name evidence="6" type="ORF">AB8U03_10125</name>
</gene>
<proteinExistence type="inferred from homology"/>
<evidence type="ECO:0000256" key="2">
    <source>
        <dbReference type="ARBA" id="ARBA00012937"/>
    </source>
</evidence>
<evidence type="ECO:0000313" key="7">
    <source>
        <dbReference type="Proteomes" id="UP001564657"/>
    </source>
</evidence>
<dbReference type="InterPro" id="IPR008146">
    <property type="entry name" value="Gln_synth_cat_dom"/>
</dbReference>
<dbReference type="Proteomes" id="UP001564657">
    <property type="component" value="Unassembled WGS sequence"/>
</dbReference>
<feature type="domain" description="GS catalytic" evidence="5">
    <location>
        <begin position="1"/>
        <end position="139"/>
    </location>
</feature>
<dbReference type="Pfam" id="PF00120">
    <property type="entry name" value="Gln-synt_C"/>
    <property type="match status" value="1"/>
</dbReference>
<dbReference type="SUPFAM" id="SSF55931">
    <property type="entry name" value="Glutamine synthetase/guanido kinase"/>
    <property type="match status" value="1"/>
</dbReference>
<name>A0ABV4BP41_9CLOT</name>
<evidence type="ECO:0000256" key="4">
    <source>
        <dbReference type="RuleBase" id="RU000384"/>
    </source>
</evidence>
<accession>A0ABV4BP41</accession>